<gene>
    <name evidence="3" type="ORF">ACFFIT_02620</name>
</gene>
<evidence type="ECO:0000313" key="3">
    <source>
        <dbReference type="EMBL" id="MFC0178996.1"/>
    </source>
</evidence>
<name>A0ABV6C9T4_9GAMM</name>
<accession>A0ABV6C9T4</accession>
<organism evidence="3 4">
    <name type="scientific">Thorsellia kenyensis</name>
    <dbReference type="NCBI Taxonomy" id="1549888"/>
    <lineage>
        <taxon>Bacteria</taxon>
        <taxon>Pseudomonadati</taxon>
        <taxon>Pseudomonadota</taxon>
        <taxon>Gammaproteobacteria</taxon>
        <taxon>Enterobacterales</taxon>
        <taxon>Thorselliaceae</taxon>
        <taxon>Thorsellia</taxon>
    </lineage>
</organism>
<protein>
    <recommendedName>
        <fullName evidence="5">Phage protein</fullName>
    </recommendedName>
</protein>
<evidence type="ECO:0000313" key="4">
    <source>
        <dbReference type="Proteomes" id="UP001589758"/>
    </source>
</evidence>
<keyword evidence="1" id="KW-0175">Coiled coil</keyword>
<evidence type="ECO:0008006" key="5">
    <source>
        <dbReference type="Google" id="ProtNLM"/>
    </source>
</evidence>
<dbReference type="EMBL" id="JBHLXE010000027">
    <property type="protein sequence ID" value="MFC0178996.1"/>
    <property type="molecule type" value="Genomic_DNA"/>
</dbReference>
<comment type="caution">
    <text evidence="3">The sequence shown here is derived from an EMBL/GenBank/DDBJ whole genome shotgun (WGS) entry which is preliminary data.</text>
</comment>
<proteinExistence type="predicted"/>
<dbReference type="RefSeq" id="WP_385876190.1">
    <property type="nucleotide sequence ID" value="NZ_JBHLXE010000027.1"/>
</dbReference>
<reference evidence="3 4" key="1">
    <citation type="submission" date="2024-09" db="EMBL/GenBank/DDBJ databases">
        <authorList>
            <person name="Sun Q."/>
            <person name="Mori K."/>
        </authorList>
    </citation>
    <scope>NUCLEOTIDE SEQUENCE [LARGE SCALE GENOMIC DNA]</scope>
    <source>
        <strain evidence="3 4">CCM 8545</strain>
    </source>
</reference>
<evidence type="ECO:0000256" key="2">
    <source>
        <dbReference type="SAM" id="MobiDB-lite"/>
    </source>
</evidence>
<sequence length="262" mass="28308">MIEAQSVGRLYRDAAGADGSADGGAGGDANPPKAPEITPEVQTIIDQKINEVTNGLKTKNNELLGELREHKEKLKNFEGLDPVALKAVMQRFENDEEAKLIAEGKIDEVLNRRTERFRSETEKQLQAKDAELQAAREFANKFRGRMLGDLVRGIASKAGVLSGADEDLLLRAQGIFQISDDGEAVALDKDGSVIYGKDGRTPLSVQEWIESTKETAPHLWPTAQGTGAGGTGKPNSNLPASLAECKTDEQRVAWLNANSKQG</sequence>
<feature type="region of interest" description="Disordered" evidence="2">
    <location>
        <begin position="214"/>
        <end position="240"/>
    </location>
</feature>
<evidence type="ECO:0000256" key="1">
    <source>
        <dbReference type="SAM" id="Coils"/>
    </source>
</evidence>
<dbReference type="Proteomes" id="UP001589758">
    <property type="component" value="Unassembled WGS sequence"/>
</dbReference>
<feature type="coiled-coil region" evidence="1">
    <location>
        <begin position="53"/>
        <end position="80"/>
    </location>
</feature>
<feature type="region of interest" description="Disordered" evidence="2">
    <location>
        <begin position="13"/>
        <end position="37"/>
    </location>
</feature>
<keyword evidence="4" id="KW-1185">Reference proteome</keyword>